<comment type="caution">
    <text evidence="3">The sequence shown here is derived from an EMBL/GenBank/DDBJ whole genome shotgun (WGS) entry which is preliminary data.</text>
</comment>
<dbReference type="EMBL" id="AQQW01000007">
    <property type="protein sequence ID" value="ETW12260.1"/>
    <property type="molecule type" value="Genomic_DNA"/>
</dbReference>
<gene>
    <name evidence="3" type="ORF">ATO8_11946</name>
</gene>
<protein>
    <recommendedName>
        <fullName evidence="2">Cupin type-1 domain-containing protein</fullName>
    </recommendedName>
</protein>
<dbReference type="InterPro" id="IPR011051">
    <property type="entry name" value="RmlC_Cupin_sf"/>
</dbReference>
<dbReference type="Gene3D" id="2.60.120.10">
    <property type="entry name" value="Jelly Rolls"/>
    <property type="match status" value="1"/>
</dbReference>
<dbReference type="InterPro" id="IPR014500">
    <property type="entry name" value="UCP019307_cupin"/>
</dbReference>
<dbReference type="InterPro" id="IPR047121">
    <property type="entry name" value="YjiB-like"/>
</dbReference>
<evidence type="ECO:0000259" key="2">
    <source>
        <dbReference type="Pfam" id="PF00190"/>
    </source>
</evidence>
<keyword evidence="4" id="KW-1185">Reference proteome</keyword>
<evidence type="ECO:0000313" key="4">
    <source>
        <dbReference type="Proteomes" id="UP000019063"/>
    </source>
</evidence>
<proteinExistence type="predicted"/>
<dbReference type="AlphaFoldDB" id="W4HJT2"/>
<evidence type="ECO:0000313" key="3">
    <source>
        <dbReference type="EMBL" id="ETW12260.1"/>
    </source>
</evidence>
<dbReference type="Proteomes" id="UP000019063">
    <property type="component" value="Unassembled WGS sequence"/>
</dbReference>
<dbReference type="PANTHER" id="PTHR36448:SF2">
    <property type="entry name" value="CUPIN TYPE-1 DOMAIN-CONTAINING PROTEIN"/>
    <property type="match status" value="1"/>
</dbReference>
<dbReference type="RefSeq" id="WP_051487738.1">
    <property type="nucleotide sequence ID" value="NZ_AQQW01000007.1"/>
</dbReference>
<dbReference type="PIRSF" id="PIRSF019307">
    <property type="entry name" value="UCP019307"/>
    <property type="match status" value="1"/>
</dbReference>
<name>W4HJT2_9RHOB</name>
<dbReference type="PANTHER" id="PTHR36448">
    <property type="entry name" value="BLR7373 PROTEIN"/>
    <property type="match status" value="1"/>
</dbReference>
<feature type="region of interest" description="Disordered" evidence="1">
    <location>
        <begin position="1"/>
        <end position="24"/>
    </location>
</feature>
<dbReference type="STRING" id="1379903.ATO8_11946"/>
<feature type="domain" description="Cupin type-1" evidence="2">
    <location>
        <begin position="72"/>
        <end position="117"/>
    </location>
</feature>
<reference evidence="3 4" key="1">
    <citation type="journal article" date="2014" name="Antonie Van Leeuwenhoek">
        <title>Roseivivax atlanticus sp. nov., isolated from surface seawater of the Atlantic Ocean.</title>
        <authorList>
            <person name="Li G."/>
            <person name="Lai Q."/>
            <person name="Liu X."/>
            <person name="Sun F."/>
            <person name="Shao Z."/>
        </authorList>
    </citation>
    <scope>NUCLEOTIDE SEQUENCE [LARGE SCALE GENOMIC DNA]</scope>
    <source>
        <strain evidence="3 4">22II-s10s</strain>
    </source>
</reference>
<dbReference type="eggNOG" id="COG4297">
    <property type="taxonomic scope" value="Bacteria"/>
</dbReference>
<sequence>MTAPARTNPDANDAARTLTFEDDGTVPNNPDLPVVLLRGAVDPGAGEAAIRALYEANGWHETWTASVFDYQHYHPDAHEALCVAQGWADIQIGGPSGEILRVSAGDAMILPAGVGHCRCDKSDDFQICGGYPSDQPHATVIRAPDERRPDHVDQIAALSRPKTDPIFGEGGALVVLWG</sequence>
<dbReference type="SUPFAM" id="SSF51182">
    <property type="entry name" value="RmlC-like cupins"/>
    <property type="match status" value="1"/>
</dbReference>
<dbReference type="InterPro" id="IPR014710">
    <property type="entry name" value="RmlC-like_jellyroll"/>
</dbReference>
<organism evidence="3 4">
    <name type="scientific">Roseivivax marinus</name>
    <dbReference type="NCBI Taxonomy" id="1379903"/>
    <lineage>
        <taxon>Bacteria</taxon>
        <taxon>Pseudomonadati</taxon>
        <taxon>Pseudomonadota</taxon>
        <taxon>Alphaproteobacteria</taxon>
        <taxon>Rhodobacterales</taxon>
        <taxon>Roseobacteraceae</taxon>
        <taxon>Roseivivax</taxon>
    </lineage>
</organism>
<dbReference type="Pfam" id="PF00190">
    <property type="entry name" value="Cupin_1"/>
    <property type="match status" value="1"/>
</dbReference>
<dbReference type="CDD" id="cd02219">
    <property type="entry name" value="cupin_YjlB-like"/>
    <property type="match status" value="1"/>
</dbReference>
<accession>W4HJT2</accession>
<evidence type="ECO:0000256" key="1">
    <source>
        <dbReference type="SAM" id="MobiDB-lite"/>
    </source>
</evidence>
<dbReference type="InterPro" id="IPR006045">
    <property type="entry name" value="Cupin_1"/>
</dbReference>